<protein>
    <recommendedName>
        <fullName evidence="4">VWFA domain-containing protein</fullName>
    </recommendedName>
</protein>
<evidence type="ECO:0000256" key="1">
    <source>
        <dbReference type="SAM" id="Coils"/>
    </source>
</evidence>
<name>A0A4P2QLB9_SORCE</name>
<feature type="coiled-coil region" evidence="1">
    <location>
        <begin position="190"/>
        <end position="217"/>
    </location>
</feature>
<proteinExistence type="predicted"/>
<evidence type="ECO:0000313" key="2">
    <source>
        <dbReference type="EMBL" id="AUX30824.1"/>
    </source>
</evidence>
<dbReference type="RefSeq" id="WP_207217847.1">
    <property type="nucleotide sequence ID" value="NZ_CP012672.1"/>
</dbReference>
<dbReference type="Proteomes" id="UP000295497">
    <property type="component" value="Chromosome"/>
</dbReference>
<gene>
    <name evidence="2" type="ORF">SOCE836_029370</name>
</gene>
<keyword evidence="1" id="KW-0175">Coiled coil</keyword>
<organism evidence="2 3">
    <name type="scientific">Sorangium cellulosum</name>
    <name type="common">Polyangium cellulosum</name>
    <dbReference type="NCBI Taxonomy" id="56"/>
    <lineage>
        <taxon>Bacteria</taxon>
        <taxon>Pseudomonadati</taxon>
        <taxon>Myxococcota</taxon>
        <taxon>Polyangia</taxon>
        <taxon>Polyangiales</taxon>
        <taxon>Polyangiaceae</taxon>
        <taxon>Sorangium</taxon>
    </lineage>
</organism>
<reference evidence="2 3" key="1">
    <citation type="submission" date="2015-09" db="EMBL/GenBank/DDBJ databases">
        <title>Sorangium comparison.</title>
        <authorList>
            <person name="Zaburannyi N."/>
            <person name="Bunk B."/>
            <person name="Overmann J."/>
            <person name="Mueller R."/>
        </authorList>
    </citation>
    <scope>NUCLEOTIDE SEQUENCE [LARGE SCALE GENOMIC DNA]</scope>
    <source>
        <strain evidence="2 3">So ce836</strain>
    </source>
</reference>
<evidence type="ECO:0008006" key="4">
    <source>
        <dbReference type="Google" id="ProtNLM"/>
    </source>
</evidence>
<evidence type="ECO:0000313" key="3">
    <source>
        <dbReference type="Proteomes" id="UP000295497"/>
    </source>
</evidence>
<dbReference type="AlphaFoldDB" id="A0A4P2QLB9"/>
<accession>A0A4P2QLB9</accession>
<dbReference type="EMBL" id="CP012672">
    <property type="protein sequence ID" value="AUX30824.1"/>
    <property type="molecule type" value="Genomic_DNA"/>
</dbReference>
<sequence>MDVGTVAPSAGRERPPSARPGVGIAAVDLVVLIDSGDAMRDLADTLSKVVGAAIGAARLRHPANLRVTYLGTEAAIPHTVFMISARGYLTVACRIDGALLMSRPRGSRSAEHEGQSAGAPGSAGHAIMDIITHFDWRSGATRNVLFLGDGPLDGVESLTPAGQGEDRGAASRVIEVARRMGARVHLCPRLDRSRGDAELQERRREGIEAEYARVAAQTGGQFFVAHDGLGACLTMLESVIGGSTAAPRVTTAEPVPR</sequence>